<dbReference type="GO" id="GO:0060271">
    <property type="term" value="P:cilium assembly"/>
    <property type="evidence" value="ECO:0007669"/>
    <property type="project" value="TreeGrafter"/>
</dbReference>
<keyword evidence="4 11" id="KW-0812">Transmembrane</keyword>
<organism evidence="14">
    <name type="scientific">Anisakis simplex</name>
    <name type="common">Herring worm</name>
    <dbReference type="NCBI Taxonomy" id="6269"/>
    <lineage>
        <taxon>Eukaryota</taxon>
        <taxon>Metazoa</taxon>
        <taxon>Ecdysozoa</taxon>
        <taxon>Nematoda</taxon>
        <taxon>Chromadorea</taxon>
        <taxon>Rhabditida</taxon>
        <taxon>Spirurina</taxon>
        <taxon>Ascaridomorpha</taxon>
        <taxon>Ascaridoidea</taxon>
        <taxon>Anisakidae</taxon>
        <taxon>Anisakis</taxon>
        <taxon>Anisakis simplex complex</taxon>
    </lineage>
</organism>
<dbReference type="OrthoDB" id="550113at2759"/>
<protein>
    <submittedName>
        <fullName evidence="14">Transmembrane protein 237 homolog (inferred by orthology to a C. elegans protein)</fullName>
    </submittedName>
</protein>
<evidence type="ECO:0000256" key="3">
    <source>
        <dbReference type="ARBA" id="ARBA00008783"/>
    </source>
</evidence>
<comment type="subcellular location">
    <subcellularLocation>
        <location evidence="1">Cell projection</location>
        <location evidence="1">Cilium</location>
    </subcellularLocation>
    <subcellularLocation>
        <location evidence="2">Membrane</location>
        <topology evidence="2">Multi-pass membrane protein</topology>
    </subcellularLocation>
</comment>
<dbReference type="AlphaFoldDB" id="A0A0M3JV68"/>
<dbReference type="Proteomes" id="UP000267096">
    <property type="component" value="Unassembled WGS sequence"/>
</dbReference>
<evidence type="ECO:0000256" key="1">
    <source>
        <dbReference type="ARBA" id="ARBA00004138"/>
    </source>
</evidence>
<dbReference type="GO" id="GO:0016020">
    <property type="term" value="C:membrane"/>
    <property type="evidence" value="ECO:0007669"/>
    <property type="project" value="UniProtKB-SubCell"/>
</dbReference>
<comment type="similarity">
    <text evidence="3">Belongs to the TMEM237 family.</text>
</comment>
<evidence type="ECO:0000256" key="5">
    <source>
        <dbReference type="ARBA" id="ARBA00022794"/>
    </source>
</evidence>
<evidence type="ECO:0000256" key="4">
    <source>
        <dbReference type="ARBA" id="ARBA00022692"/>
    </source>
</evidence>
<keyword evidence="9" id="KW-0966">Cell projection</keyword>
<keyword evidence="5" id="KW-0970">Cilium biogenesis/degradation</keyword>
<dbReference type="WBParaSite" id="ASIM_0001211001-mRNA-1">
    <property type="protein sequence ID" value="ASIM_0001211001-mRNA-1"/>
    <property type="gene ID" value="ASIM_0001211001"/>
</dbReference>
<evidence type="ECO:0000256" key="7">
    <source>
        <dbReference type="ARBA" id="ARBA00023069"/>
    </source>
</evidence>
<evidence type="ECO:0000256" key="8">
    <source>
        <dbReference type="ARBA" id="ARBA00023136"/>
    </source>
</evidence>
<sequence length="252" mass="28676">MIFFSNTFTESKALQQQQQQQQQQQTAENAKKTNANILSQPSHDVFVQYNQSFRRTDRKRYEEMQQRSNGTDHQTRTYECIDAALTVQTFFHNLSLISQGFLSGLAVAHAVFAFVLARKDMLEEGYNWIAMPVHATFYIGFVISAVSALDRFEFTNGFMETLKSLLNHQCAVLGILFWTTGLCATVTSTPYDECLAVSTNLKSCQIELGVSPHLIWRWLSAVRAIAALSGWFLLALSPDTNSLRERIRQEQQ</sequence>
<gene>
    <name evidence="12" type="ORF">ASIM_LOCUS11576</name>
</gene>
<evidence type="ECO:0000256" key="11">
    <source>
        <dbReference type="SAM" id="Phobius"/>
    </source>
</evidence>
<dbReference type="Pfam" id="PF15383">
    <property type="entry name" value="TMEM237"/>
    <property type="match status" value="1"/>
</dbReference>
<dbReference type="PANTHER" id="PTHR28388">
    <property type="entry name" value="TRANSMEMBRANE PROTEIN 237"/>
    <property type="match status" value="1"/>
</dbReference>
<keyword evidence="8 11" id="KW-0472">Membrane</keyword>
<reference evidence="14" key="1">
    <citation type="submission" date="2017-02" db="UniProtKB">
        <authorList>
            <consortium name="WormBaseParasite"/>
        </authorList>
    </citation>
    <scope>IDENTIFICATION</scope>
</reference>
<evidence type="ECO:0000256" key="10">
    <source>
        <dbReference type="ARBA" id="ARBA00025631"/>
    </source>
</evidence>
<comment type="function">
    <text evidence="10">Component of the transition zone in primary cilia. Required for ciliogenesis.</text>
</comment>
<feature type="transmembrane region" description="Helical" evidence="11">
    <location>
        <begin position="96"/>
        <end position="117"/>
    </location>
</feature>
<feature type="transmembrane region" description="Helical" evidence="11">
    <location>
        <begin position="215"/>
        <end position="236"/>
    </location>
</feature>
<proteinExistence type="inferred from homology"/>
<feature type="transmembrane region" description="Helical" evidence="11">
    <location>
        <begin position="129"/>
        <end position="149"/>
    </location>
</feature>
<dbReference type="PANTHER" id="PTHR28388:SF1">
    <property type="entry name" value="TRANSMEMBRANE PROTEIN 237"/>
    <property type="match status" value="1"/>
</dbReference>
<dbReference type="InterPro" id="IPR029409">
    <property type="entry name" value="TMEM237"/>
</dbReference>
<dbReference type="EMBL" id="UYRR01031083">
    <property type="protein sequence ID" value="VDK45372.1"/>
    <property type="molecule type" value="Genomic_DNA"/>
</dbReference>
<evidence type="ECO:0000313" key="13">
    <source>
        <dbReference type="Proteomes" id="UP000267096"/>
    </source>
</evidence>
<accession>A0A0M3JV68</accession>
<keyword evidence="13" id="KW-1185">Reference proteome</keyword>
<name>A0A0M3JV68_ANISI</name>
<evidence type="ECO:0000256" key="2">
    <source>
        <dbReference type="ARBA" id="ARBA00004141"/>
    </source>
</evidence>
<evidence type="ECO:0000256" key="9">
    <source>
        <dbReference type="ARBA" id="ARBA00023273"/>
    </source>
</evidence>
<keyword evidence="7" id="KW-0969">Cilium</keyword>
<reference evidence="12 13" key="2">
    <citation type="submission" date="2018-11" db="EMBL/GenBank/DDBJ databases">
        <authorList>
            <consortium name="Pathogen Informatics"/>
        </authorList>
    </citation>
    <scope>NUCLEOTIDE SEQUENCE [LARGE SCALE GENOMIC DNA]</scope>
</reference>
<keyword evidence="6 11" id="KW-1133">Transmembrane helix</keyword>
<feature type="transmembrane region" description="Helical" evidence="11">
    <location>
        <begin position="170"/>
        <end position="191"/>
    </location>
</feature>
<dbReference type="GO" id="GO:0035869">
    <property type="term" value="C:ciliary transition zone"/>
    <property type="evidence" value="ECO:0007669"/>
    <property type="project" value="TreeGrafter"/>
</dbReference>
<evidence type="ECO:0000313" key="12">
    <source>
        <dbReference type="EMBL" id="VDK45372.1"/>
    </source>
</evidence>
<evidence type="ECO:0000256" key="6">
    <source>
        <dbReference type="ARBA" id="ARBA00022989"/>
    </source>
</evidence>
<evidence type="ECO:0000313" key="14">
    <source>
        <dbReference type="WBParaSite" id="ASIM_0001211001-mRNA-1"/>
    </source>
</evidence>